<dbReference type="RefSeq" id="XP_050939483.1">
    <property type="nucleotide sequence ID" value="XM_051083526.1"/>
</dbReference>
<dbReference type="PANTHER" id="PTHR31351">
    <property type="entry name" value="EXPRESSED PROTEIN"/>
    <property type="match status" value="1"/>
</dbReference>
<reference evidence="3" key="1">
    <citation type="submission" date="2025-08" db="UniProtKB">
        <authorList>
            <consortium name="RefSeq"/>
        </authorList>
    </citation>
    <scope>IDENTIFICATION</scope>
    <source>
        <tissue evidence="3">Stem</tissue>
    </source>
</reference>
<dbReference type="SUPFAM" id="SSF50729">
    <property type="entry name" value="PH domain-like"/>
    <property type="match status" value="1"/>
</dbReference>
<dbReference type="Proteomes" id="UP001652600">
    <property type="component" value="Chromosome 4"/>
</dbReference>
<dbReference type="InterPro" id="IPR011993">
    <property type="entry name" value="PH-like_dom_sf"/>
</dbReference>
<dbReference type="SMART" id="SM00233">
    <property type="entry name" value="PH"/>
    <property type="match status" value="1"/>
</dbReference>
<proteinExistence type="predicted"/>
<organism evidence="2 3">
    <name type="scientific">Cucumis melo</name>
    <name type="common">Muskmelon</name>
    <dbReference type="NCBI Taxonomy" id="3656"/>
    <lineage>
        <taxon>Eukaryota</taxon>
        <taxon>Viridiplantae</taxon>
        <taxon>Streptophyta</taxon>
        <taxon>Embryophyta</taxon>
        <taxon>Tracheophyta</taxon>
        <taxon>Spermatophyta</taxon>
        <taxon>Magnoliopsida</taxon>
        <taxon>eudicotyledons</taxon>
        <taxon>Gunneridae</taxon>
        <taxon>Pentapetalae</taxon>
        <taxon>rosids</taxon>
        <taxon>fabids</taxon>
        <taxon>Cucurbitales</taxon>
        <taxon>Cucurbitaceae</taxon>
        <taxon>Benincaseae</taxon>
        <taxon>Cucumis</taxon>
    </lineage>
</organism>
<dbReference type="Pfam" id="PF05703">
    <property type="entry name" value="Auxin_canalis"/>
    <property type="match status" value="1"/>
</dbReference>
<dbReference type="PANTHER" id="PTHR31351:SF2">
    <property type="entry name" value="PHOSPHOINOSITIDE BINDING PROTEIN"/>
    <property type="match status" value="1"/>
</dbReference>
<dbReference type="InterPro" id="IPR040269">
    <property type="entry name" value="VAB"/>
</dbReference>
<dbReference type="InterPro" id="IPR013666">
    <property type="entry name" value="PH_pln"/>
</dbReference>
<evidence type="ECO:0000313" key="2">
    <source>
        <dbReference type="Proteomes" id="UP001652600"/>
    </source>
</evidence>
<keyword evidence="2" id="KW-1185">Reference proteome</keyword>
<protein>
    <submittedName>
        <fullName evidence="3">VAN3-binding protein isoform X3</fullName>
    </submittedName>
</protein>
<dbReference type="InterPro" id="IPR001849">
    <property type="entry name" value="PH_domain"/>
</dbReference>
<dbReference type="PROSITE" id="PS50003">
    <property type="entry name" value="PH_DOMAIN"/>
    <property type="match status" value="1"/>
</dbReference>
<dbReference type="GeneID" id="103503599"/>
<dbReference type="InterPro" id="IPR008546">
    <property type="entry name" value="VAN3-bd-like_auxin_canal"/>
</dbReference>
<dbReference type="Pfam" id="PF08458">
    <property type="entry name" value="PH_2"/>
    <property type="match status" value="1"/>
</dbReference>
<gene>
    <name evidence="3" type="primary">LOC103503599</name>
</gene>
<dbReference type="Gene3D" id="2.30.29.30">
    <property type="entry name" value="Pleckstrin-homology domain (PH domain)/Phosphotyrosine-binding domain (PTB)"/>
    <property type="match status" value="1"/>
</dbReference>
<evidence type="ECO:0000313" key="3">
    <source>
        <dbReference type="RefSeq" id="XP_050939483.1"/>
    </source>
</evidence>
<accession>A0ABM3KNW2</accession>
<feature type="domain" description="PH" evidence="1">
    <location>
        <begin position="302"/>
        <end position="413"/>
    </location>
</feature>
<sequence length="419" mass="45826">MSSCLAKCSSTRLENIDENGPPSWLPGSSVLPETPIESMEYLGRSWSLSAKELSKALSTAHDEPSHLQSSVVGFLSVEPNDSKSTVLREPLLRHLPSGDSPPASPRGSDEMKELLLLHQALNPEFFSNQQLLGNGLYKSILRGNKTLGRWMKDQKERKKQEIRTQNAQLHAAVSVAGVAASVAAFIASLVSRETSSGNQNWPLKTSAAIASAAALVASHCIEMAEEMGASHDHILNVVNSAINAKTNGDIMTLTAGAATALRGAATLRTRLEKGLGATNFGVGEDKVEEEGKESNVLLAISYVSRGGELLKRTRKGILHWKQVSFNINSNWQVVAKLKSRYMAGTFTKNKKFIISGVNCDVAAWPGRERERETDGEQQRAYFGIVTTDRTIEFECSGKGEKQMWIEGIQYMMNFRAYVK</sequence>
<evidence type="ECO:0000259" key="1">
    <source>
        <dbReference type="PROSITE" id="PS50003"/>
    </source>
</evidence>
<name>A0ABM3KNW2_CUCME</name>